<evidence type="ECO:0000256" key="1">
    <source>
        <dbReference type="SAM" id="Phobius"/>
    </source>
</evidence>
<keyword evidence="1" id="KW-0812">Transmembrane</keyword>
<gene>
    <name evidence="2" type="ORF">GCM10025881_22340</name>
</gene>
<sequence length="40" mass="4108">MAQDPGGRPTTTRIVVWIALAAIGLFLIGDGILSLLSRGG</sequence>
<name>A0ABQ6K8U8_9MICO</name>
<proteinExistence type="predicted"/>
<keyword evidence="1" id="KW-0472">Membrane</keyword>
<protein>
    <submittedName>
        <fullName evidence="2">Uncharacterized protein</fullName>
    </submittedName>
</protein>
<organism evidence="2 3">
    <name type="scientific">Pseudolysinimonas kribbensis</name>
    <dbReference type="NCBI Taxonomy" id="433641"/>
    <lineage>
        <taxon>Bacteria</taxon>
        <taxon>Bacillati</taxon>
        <taxon>Actinomycetota</taxon>
        <taxon>Actinomycetes</taxon>
        <taxon>Micrococcales</taxon>
        <taxon>Microbacteriaceae</taxon>
        <taxon>Pseudolysinimonas</taxon>
    </lineage>
</organism>
<feature type="transmembrane region" description="Helical" evidence="1">
    <location>
        <begin position="14"/>
        <end position="36"/>
    </location>
</feature>
<evidence type="ECO:0000313" key="2">
    <source>
        <dbReference type="EMBL" id="GMA95410.1"/>
    </source>
</evidence>
<reference evidence="3" key="1">
    <citation type="journal article" date="2019" name="Int. J. Syst. Evol. Microbiol.">
        <title>The Global Catalogue of Microorganisms (GCM) 10K type strain sequencing project: providing services to taxonomists for standard genome sequencing and annotation.</title>
        <authorList>
            <consortium name="The Broad Institute Genomics Platform"/>
            <consortium name="The Broad Institute Genome Sequencing Center for Infectious Disease"/>
            <person name="Wu L."/>
            <person name="Ma J."/>
        </authorList>
    </citation>
    <scope>NUCLEOTIDE SEQUENCE [LARGE SCALE GENOMIC DNA]</scope>
    <source>
        <strain evidence="3">NBRC 108894</strain>
    </source>
</reference>
<dbReference type="RefSeq" id="WP_284254183.1">
    <property type="nucleotide sequence ID" value="NZ_BAAAQO010000002.1"/>
</dbReference>
<dbReference type="EMBL" id="BSVB01000001">
    <property type="protein sequence ID" value="GMA95410.1"/>
    <property type="molecule type" value="Genomic_DNA"/>
</dbReference>
<evidence type="ECO:0000313" key="3">
    <source>
        <dbReference type="Proteomes" id="UP001157034"/>
    </source>
</evidence>
<dbReference type="Proteomes" id="UP001157034">
    <property type="component" value="Unassembled WGS sequence"/>
</dbReference>
<keyword evidence="1" id="KW-1133">Transmembrane helix</keyword>
<accession>A0ABQ6K8U8</accession>
<keyword evidence="3" id="KW-1185">Reference proteome</keyword>
<comment type="caution">
    <text evidence="2">The sequence shown here is derived from an EMBL/GenBank/DDBJ whole genome shotgun (WGS) entry which is preliminary data.</text>
</comment>